<evidence type="ECO:0000256" key="2">
    <source>
        <dbReference type="ARBA" id="ARBA00022692"/>
    </source>
</evidence>
<evidence type="ECO:0000313" key="10">
    <source>
        <dbReference type="Proteomes" id="UP000228976"/>
    </source>
</evidence>
<dbReference type="PANTHER" id="PTHR30518">
    <property type="entry name" value="ENDOLYTIC MUREIN TRANSGLYCOSYLASE"/>
    <property type="match status" value="1"/>
</dbReference>
<evidence type="ECO:0000256" key="5">
    <source>
        <dbReference type="ARBA" id="ARBA00023239"/>
    </source>
</evidence>
<keyword evidence="1 7" id="KW-1003">Cell membrane</keyword>
<feature type="site" description="Important for catalytic activity" evidence="7">
    <location>
        <position position="349"/>
    </location>
</feature>
<feature type="region of interest" description="Disordered" evidence="8">
    <location>
        <begin position="64"/>
        <end position="99"/>
    </location>
</feature>
<dbReference type="AlphaFoldDB" id="A0A261F9Z8"/>
<evidence type="ECO:0000256" key="1">
    <source>
        <dbReference type="ARBA" id="ARBA00022475"/>
    </source>
</evidence>
<dbReference type="Gene3D" id="3.30.1490.480">
    <property type="entry name" value="Endolytic murein transglycosylase"/>
    <property type="match status" value="1"/>
</dbReference>
<dbReference type="HAMAP" id="MF_02065">
    <property type="entry name" value="MltG"/>
    <property type="match status" value="1"/>
</dbReference>
<feature type="region of interest" description="Disordered" evidence="8">
    <location>
        <begin position="1"/>
        <end position="49"/>
    </location>
</feature>
<evidence type="ECO:0000256" key="3">
    <source>
        <dbReference type="ARBA" id="ARBA00022989"/>
    </source>
</evidence>
<dbReference type="PANTHER" id="PTHR30518:SF2">
    <property type="entry name" value="ENDOLYTIC MUREIN TRANSGLYCOSYLASE"/>
    <property type="match status" value="1"/>
</dbReference>
<dbReference type="GO" id="GO:0009252">
    <property type="term" value="P:peptidoglycan biosynthetic process"/>
    <property type="evidence" value="ECO:0007669"/>
    <property type="project" value="UniProtKB-UniRule"/>
</dbReference>
<keyword evidence="2 7" id="KW-0812">Transmembrane</keyword>
<reference evidence="9 10" key="1">
    <citation type="journal article" date="2017" name="BMC Genomics">
        <title>Comparative genomic and phylogenomic analyses of the Bifidobacteriaceae family.</title>
        <authorList>
            <person name="Lugli G.A."/>
            <person name="Milani C."/>
            <person name="Turroni F."/>
            <person name="Duranti S."/>
            <person name="Mancabelli L."/>
            <person name="Mangifesta M."/>
            <person name="Ferrario C."/>
            <person name="Modesto M."/>
            <person name="Mattarelli P."/>
            <person name="Jiri K."/>
            <person name="van Sinderen D."/>
            <person name="Ventura M."/>
        </authorList>
    </citation>
    <scope>NUCLEOTIDE SEQUENCE [LARGE SCALE GENOMIC DNA]</scope>
    <source>
        <strain evidence="9 10">LMG 21773</strain>
    </source>
</reference>
<feature type="compositionally biased region" description="Polar residues" evidence="8">
    <location>
        <begin position="76"/>
        <end position="86"/>
    </location>
</feature>
<dbReference type="RefSeq" id="WP_244569597.1">
    <property type="nucleotide sequence ID" value="NZ_JACBYZ010000001.1"/>
</dbReference>
<dbReference type="Pfam" id="PF02618">
    <property type="entry name" value="YceG"/>
    <property type="match status" value="1"/>
</dbReference>
<protein>
    <recommendedName>
        <fullName evidence="7">Endolytic murein transglycosylase</fullName>
        <ecNumber evidence="7">4.2.2.29</ecNumber>
    </recommendedName>
    <alternativeName>
        <fullName evidence="7">Peptidoglycan lytic transglycosylase</fullName>
    </alternativeName>
    <alternativeName>
        <fullName evidence="7">Peptidoglycan polymerization terminase</fullName>
    </alternativeName>
</protein>
<dbReference type="NCBIfam" id="TIGR00247">
    <property type="entry name" value="endolytic transglycosylase MltG"/>
    <property type="match status" value="1"/>
</dbReference>
<keyword evidence="3 7" id="KW-1133">Transmembrane helix</keyword>
<dbReference type="InterPro" id="IPR003770">
    <property type="entry name" value="MLTG-like"/>
</dbReference>
<evidence type="ECO:0000256" key="8">
    <source>
        <dbReference type="SAM" id="MobiDB-lite"/>
    </source>
</evidence>
<keyword evidence="6 7" id="KW-0961">Cell wall biogenesis/degradation</keyword>
<dbReference type="EC" id="4.2.2.29" evidence="7"/>
<feature type="compositionally biased region" description="Low complexity" evidence="8">
    <location>
        <begin position="22"/>
        <end position="34"/>
    </location>
</feature>
<dbReference type="Proteomes" id="UP000228976">
    <property type="component" value="Unassembled WGS sequence"/>
</dbReference>
<name>A0A261F9Z8_9BIFI</name>
<feature type="compositionally biased region" description="Low complexity" evidence="8">
    <location>
        <begin position="87"/>
        <end position="99"/>
    </location>
</feature>
<keyword evidence="4 7" id="KW-0472">Membrane</keyword>
<feature type="transmembrane region" description="Helical" evidence="7">
    <location>
        <begin position="120"/>
        <end position="138"/>
    </location>
</feature>
<accession>A0A261F9Z8</accession>
<comment type="caution">
    <text evidence="9">The sequence shown here is derived from an EMBL/GenBank/DDBJ whole genome shotgun (WGS) entry which is preliminary data.</text>
</comment>
<dbReference type="EMBL" id="MWWU01000002">
    <property type="protein sequence ID" value="OZG55952.1"/>
    <property type="molecule type" value="Genomic_DNA"/>
</dbReference>
<comment type="similarity">
    <text evidence="7">Belongs to the transglycosylase MltG family.</text>
</comment>
<evidence type="ECO:0000313" key="9">
    <source>
        <dbReference type="EMBL" id="OZG55952.1"/>
    </source>
</evidence>
<sequence length="470" mass="51093">MNDKNKPASSSPHEMEDFLQRLQASQEEQQLNQQMHDSSLDGFADFTGMDEDDAQSLFSFADTSETAGENDGSDTPALTSASSTTQNASPASGPSNAAPAPVLTRVALRNERRRKNIRRVIGIIVAIALVIVLGWAGVKVYRKVRSIQAANQQAQLEAQTAKRATDYPGPGEGSVEFTVEKGQGSGEIGENLVKQGIVASVAAFDAAVVNADAAQKLQPGTFQLKYKMASKDVVAILVDPTKAEGMINVTASTRVSAVISAASQLMNLPQSDFQALLDSHGDGILPPEAKGSFEGWLQPDTYNPKDYSSAHDLFADMVKKRIAFLDENKVPTGDERENILIRASIIGGEVNREEYYGQVSRVIENRLKKNMPLGMDSTVAYGFGVDPHGLTQAMLQDESNPYNSRIQKGLPPTPINQPNLAMIDAAMNPTPGDWLYFVTVNLSTGETKFTADYSEFEKYSQEYQQWEANN</sequence>
<keyword evidence="5 7" id="KW-0456">Lyase</keyword>
<keyword evidence="10" id="KW-1185">Reference proteome</keyword>
<comment type="function">
    <text evidence="7">Functions as a peptidoglycan terminase that cleaves nascent peptidoglycan strands endolytically to terminate their elongation.</text>
</comment>
<evidence type="ECO:0000256" key="7">
    <source>
        <dbReference type="HAMAP-Rule" id="MF_02065"/>
    </source>
</evidence>
<dbReference type="GO" id="GO:0008932">
    <property type="term" value="F:lytic endotransglycosylase activity"/>
    <property type="evidence" value="ECO:0007669"/>
    <property type="project" value="UniProtKB-UniRule"/>
</dbReference>
<organism evidence="9 10">
    <name type="scientific">Aeriscardovia aeriphila</name>
    <dbReference type="NCBI Taxonomy" id="218139"/>
    <lineage>
        <taxon>Bacteria</taxon>
        <taxon>Bacillati</taxon>
        <taxon>Actinomycetota</taxon>
        <taxon>Actinomycetes</taxon>
        <taxon>Bifidobacteriales</taxon>
        <taxon>Bifidobacteriaceae</taxon>
        <taxon>Aeriscardovia</taxon>
    </lineage>
</organism>
<gene>
    <name evidence="7" type="primary">mltG</name>
    <name evidence="9" type="ORF">AEAE_0440</name>
</gene>
<comment type="catalytic activity">
    <reaction evidence="7">
        <text>a peptidoglycan chain = a peptidoglycan chain with N-acetyl-1,6-anhydromuramyl-[peptide] at the reducing end + a peptidoglycan chain with N-acetylglucosamine at the non-reducing end.</text>
        <dbReference type="EC" id="4.2.2.29"/>
    </reaction>
</comment>
<evidence type="ECO:0000256" key="4">
    <source>
        <dbReference type="ARBA" id="ARBA00023136"/>
    </source>
</evidence>
<proteinExistence type="inferred from homology"/>
<evidence type="ECO:0000256" key="6">
    <source>
        <dbReference type="ARBA" id="ARBA00023316"/>
    </source>
</evidence>
<dbReference type="GO" id="GO:0005886">
    <property type="term" value="C:plasma membrane"/>
    <property type="evidence" value="ECO:0007669"/>
    <property type="project" value="UniProtKB-SubCell"/>
</dbReference>
<dbReference type="GO" id="GO:0071555">
    <property type="term" value="P:cell wall organization"/>
    <property type="evidence" value="ECO:0007669"/>
    <property type="project" value="UniProtKB-KW"/>
</dbReference>
<comment type="subcellular location">
    <subcellularLocation>
        <location evidence="7">Cell membrane</location>
        <topology evidence="7">Single-pass membrane protein</topology>
    </subcellularLocation>
</comment>